<feature type="transmembrane region" description="Helical" evidence="6">
    <location>
        <begin position="150"/>
        <end position="173"/>
    </location>
</feature>
<comment type="similarity">
    <text evidence="2">Belongs to the TspO/BZRP family.</text>
</comment>
<accession>A0A1Q3EIX1</accession>
<gene>
    <name evidence="7" type="ORF">LENED_009112</name>
</gene>
<reference evidence="7 8" key="1">
    <citation type="submission" date="2016-08" db="EMBL/GenBank/DDBJ databases">
        <authorList>
            <consortium name="Lentinula edodes genome sequencing consortium"/>
            <person name="Sakamoto Y."/>
            <person name="Nakade K."/>
            <person name="Sato S."/>
            <person name="Yoshida Y."/>
            <person name="Miyazaki K."/>
            <person name="Natsume S."/>
            <person name="Konno N."/>
        </authorList>
    </citation>
    <scope>NUCLEOTIDE SEQUENCE [LARGE SCALE GENOMIC DNA]</scope>
    <source>
        <strain evidence="7 8">NBRC 111202</strain>
    </source>
</reference>
<reference evidence="7 8" key="2">
    <citation type="submission" date="2017-02" db="EMBL/GenBank/DDBJ databases">
        <title>A genome survey and senescence transcriptome analysis in Lentinula edodes.</title>
        <authorList>
            <person name="Sakamoto Y."/>
            <person name="Nakade K."/>
            <person name="Sato S."/>
            <person name="Yoshida Y."/>
            <person name="Miyazaki K."/>
            <person name="Natsume S."/>
            <person name="Konno N."/>
        </authorList>
    </citation>
    <scope>NUCLEOTIDE SEQUENCE [LARGE SCALE GENOMIC DNA]</scope>
    <source>
        <strain evidence="7 8">NBRC 111202</strain>
    </source>
</reference>
<dbReference type="Pfam" id="PF03073">
    <property type="entry name" value="TspO_MBR"/>
    <property type="match status" value="1"/>
</dbReference>
<sequence>MSIIYLPNILLSISRNPVTALAFPLALGVLSGTPTAKVVRGPWYNNLLFPPGRVPRQVFPIVWPLLYLSMGYASHIAVKVLDVSVSSSSRSSLTLGVALYYAQLCMNLAWTPLFFGYKQVGVALIDSILMAGTTLYATKLFDGPTNSRTTYFLVPYCGWLCFATYLNAGIWWLNSKRTCFYSQYLPSFVIHRDPWERPKTTLWLHGNALYPWRSTIIKKL</sequence>
<evidence type="ECO:0000313" key="7">
    <source>
        <dbReference type="EMBL" id="GAW07140.1"/>
    </source>
</evidence>
<feature type="transmembrane region" description="Helical" evidence="6">
    <location>
        <begin position="59"/>
        <end position="81"/>
    </location>
</feature>
<evidence type="ECO:0000313" key="8">
    <source>
        <dbReference type="Proteomes" id="UP000188533"/>
    </source>
</evidence>
<dbReference type="CDD" id="cd15904">
    <property type="entry name" value="TSPO_MBR"/>
    <property type="match status" value="1"/>
</dbReference>
<keyword evidence="5 6" id="KW-0472">Membrane</keyword>
<dbReference type="PANTHER" id="PTHR10057">
    <property type="entry name" value="PERIPHERAL-TYPE BENZODIAZEPINE RECEPTOR"/>
    <property type="match status" value="1"/>
</dbReference>
<name>A0A1Q3EIX1_LENED</name>
<dbReference type="STRING" id="5353.A0A1Q3EIX1"/>
<keyword evidence="4 6" id="KW-1133">Transmembrane helix</keyword>
<dbReference type="InterPro" id="IPR038330">
    <property type="entry name" value="TspO/MBR-related_sf"/>
</dbReference>
<evidence type="ECO:0000256" key="4">
    <source>
        <dbReference type="ARBA" id="ARBA00022989"/>
    </source>
</evidence>
<evidence type="ECO:0000256" key="6">
    <source>
        <dbReference type="SAM" id="Phobius"/>
    </source>
</evidence>
<evidence type="ECO:0000256" key="2">
    <source>
        <dbReference type="ARBA" id="ARBA00007524"/>
    </source>
</evidence>
<dbReference type="Proteomes" id="UP000188533">
    <property type="component" value="Unassembled WGS sequence"/>
</dbReference>
<evidence type="ECO:0000256" key="5">
    <source>
        <dbReference type="ARBA" id="ARBA00023136"/>
    </source>
</evidence>
<dbReference type="InterPro" id="IPR004307">
    <property type="entry name" value="TspO_MBR"/>
</dbReference>
<protein>
    <submittedName>
        <fullName evidence="7">MBR-related protein</fullName>
    </submittedName>
</protein>
<evidence type="ECO:0000256" key="3">
    <source>
        <dbReference type="ARBA" id="ARBA00022692"/>
    </source>
</evidence>
<dbReference type="FunFam" id="1.20.1260.100:FF:000001">
    <property type="entry name" value="translocator protein 2"/>
    <property type="match status" value="1"/>
</dbReference>
<evidence type="ECO:0000256" key="1">
    <source>
        <dbReference type="ARBA" id="ARBA00004141"/>
    </source>
</evidence>
<keyword evidence="8" id="KW-1185">Reference proteome</keyword>
<dbReference type="AlphaFoldDB" id="A0A1Q3EIX1"/>
<comment type="subcellular location">
    <subcellularLocation>
        <location evidence="1">Membrane</location>
        <topology evidence="1">Multi-pass membrane protein</topology>
    </subcellularLocation>
</comment>
<dbReference type="GO" id="GO:0033013">
    <property type="term" value="P:tetrapyrrole metabolic process"/>
    <property type="evidence" value="ECO:0007669"/>
    <property type="project" value="UniProtKB-ARBA"/>
</dbReference>
<dbReference type="PANTHER" id="PTHR10057:SF0">
    <property type="entry name" value="TRANSLOCATOR PROTEIN"/>
    <property type="match status" value="1"/>
</dbReference>
<proteinExistence type="inferred from homology"/>
<comment type="caution">
    <text evidence="7">The sequence shown here is derived from an EMBL/GenBank/DDBJ whole genome shotgun (WGS) entry which is preliminary data.</text>
</comment>
<dbReference type="Gene3D" id="1.20.1260.100">
    <property type="entry name" value="TspO/MBR protein"/>
    <property type="match status" value="1"/>
</dbReference>
<dbReference type="GO" id="GO:0005741">
    <property type="term" value="C:mitochondrial outer membrane"/>
    <property type="evidence" value="ECO:0007669"/>
    <property type="project" value="TreeGrafter"/>
</dbReference>
<feature type="transmembrane region" description="Helical" evidence="6">
    <location>
        <begin position="120"/>
        <end position="138"/>
    </location>
</feature>
<organism evidence="7 8">
    <name type="scientific">Lentinula edodes</name>
    <name type="common">Shiitake mushroom</name>
    <name type="synonym">Lentinus edodes</name>
    <dbReference type="NCBI Taxonomy" id="5353"/>
    <lineage>
        <taxon>Eukaryota</taxon>
        <taxon>Fungi</taxon>
        <taxon>Dikarya</taxon>
        <taxon>Basidiomycota</taxon>
        <taxon>Agaricomycotina</taxon>
        <taxon>Agaricomycetes</taxon>
        <taxon>Agaricomycetidae</taxon>
        <taxon>Agaricales</taxon>
        <taxon>Marasmiineae</taxon>
        <taxon>Omphalotaceae</taxon>
        <taxon>Lentinula</taxon>
    </lineage>
</organism>
<keyword evidence="3 6" id="KW-0812">Transmembrane</keyword>
<dbReference type="EMBL" id="BDGU01000396">
    <property type="protein sequence ID" value="GAW07140.1"/>
    <property type="molecule type" value="Genomic_DNA"/>
</dbReference>
<feature type="transmembrane region" description="Helical" evidence="6">
    <location>
        <begin position="93"/>
        <end position="114"/>
    </location>
</feature>